<comment type="caution">
    <text evidence="8">The sequence shown here is derived from an EMBL/GenBank/DDBJ whole genome shotgun (WGS) entry which is preliminary data.</text>
</comment>
<feature type="region of interest" description="Disordered" evidence="5">
    <location>
        <begin position="164"/>
        <end position="272"/>
    </location>
</feature>
<dbReference type="GO" id="GO:0001006">
    <property type="term" value="F:RNA polymerase III type 3 promoter sequence-specific DNA binding"/>
    <property type="evidence" value="ECO:0007669"/>
    <property type="project" value="TreeGrafter"/>
</dbReference>
<dbReference type="EMBL" id="JAPWDO010000003">
    <property type="protein sequence ID" value="KAJ5478336.1"/>
    <property type="molecule type" value="Genomic_DNA"/>
</dbReference>
<keyword evidence="1" id="KW-0805">Transcription regulation</keyword>
<dbReference type="SMART" id="SM00717">
    <property type="entry name" value="SANT"/>
    <property type="match status" value="2"/>
</dbReference>
<dbReference type="PANTHER" id="PTHR46621:SF1">
    <property type="entry name" value="SNRNA-ACTIVATING PROTEIN COMPLEX SUBUNIT 4"/>
    <property type="match status" value="1"/>
</dbReference>
<evidence type="ECO:0000259" key="7">
    <source>
        <dbReference type="PROSITE" id="PS51294"/>
    </source>
</evidence>
<feature type="compositionally biased region" description="Basic and acidic residues" evidence="5">
    <location>
        <begin position="164"/>
        <end position="191"/>
    </location>
</feature>
<dbReference type="AlphaFoldDB" id="A0A9W9WXZ5"/>
<reference evidence="8" key="2">
    <citation type="journal article" date="2023" name="IMA Fungus">
        <title>Comparative genomic study of the Penicillium genus elucidates a diverse pangenome and 15 lateral gene transfer events.</title>
        <authorList>
            <person name="Petersen C."/>
            <person name="Sorensen T."/>
            <person name="Nielsen M.R."/>
            <person name="Sondergaard T.E."/>
            <person name="Sorensen J.L."/>
            <person name="Fitzpatrick D.A."/>
            <person name="Frisvad J.C."/>
            <person name="Nielsen K.L."/>
        </authorList>
    </citation>
    <scope>NUCLEOTIDE SEQUENCE</scope>
    <source>
        <strain evidence="8">IBT 17660</strain>
    </source>
</reference>
<dbReference type="PANTHER" id="PTHR46621">
    <property type="entry name" value="SNRNA-ACTIVATING PROTEIN COMPLEX SUBUNIT 4"/>
    <property type="match status" value="1"/>
</dbReference>
<feature type="domain" description="Myb-like" evidence="6">
    <location>
        <begin position="56"/>
        <end position="100"/>
    </location>
</feature>
<gene>
    <name evidence="8" type="ORF">N7530_003845</name>
</gene>
<keyword evidence="9" id="KW-1185">Reference proteome</keyword>
<feature type="compositionally biased region" description="Acidic residues" evidence="5">
    <location>
        <begin position="196"/>
        <end position="218"/>
    </location>
</feature>
<dbReference type="Pfam" id="PF13921">
    <property type="entry name" value="Myb_DNA-bind_6"/>
    <property type="match status" value="1"/>
</dbReference>
<evidence type="ECO:0000259" key="6">
    <source>
        <dbReference type="PROSITE" id="PS50090"/>
    </source>
</evidence>
<name>A0A9W9WXZ5_9EURO</name>
<keyword evidence="2" id="KW-0238">DNA-binding</keyword>
<keyword evidence="4" id="KW-0539">Nucleus</keyword>
<dbReference type="GO" id="GO:0019185">
    <property type="term" value="C:snRNA-activating protein complex"/>
    <property type="evidence" value="ECO:0007669"/>
    <property type="project" value="TreeGrafter"/>
</dbReference>
<protein>
    <submittedName>
        <fullName evidence="8">Uncharacterized protein</fullName>
    </submittedName>
</protein>
<evidence type="ECO:0000313" key="9">
    <source>
        <dbReference type="Proteomes" id="UP001147760"/>
    </source>
</evidence>
<evidence type="ECO:0000313" key="8">
    <source>
        <dbReference type="EMBL" id="KAJ5478336.1"/>
    </source>
</evidence>
<dbReference type="OrthoDB" id="2143914at2759"/>
<evidence type="ECO:0000256" key="1">
    <source>
        <dbReference type="ARBA" id="ARBA00023015"/>
    </source>
</evidence>
<accession>A0A9W9WXZ5</accession>
<dbReference type="GO" id="GO:0042795">
    <property type="term" value="P:snRNA transcription by RNA polymerase II"/>
    <property type="evidence" value="ECO:0007669"/>
    <property type="project" value="TreeGrafter"/>
</dbReference>
<reference evidence="8" key="1">
    <citation type="submission" date="2022-12" db="EMBL/GenBank/DDBJ databases">
        <authorList>
            <person name="Petersen C."/>
        </authorList>
    </citation>
    <scope>NUCLEOTIDE SEQUENCE</scope>
    <source>
        <strain evidence="8">IBT 17660</strain>
    </source>
</reference>
<dbReference type="Proteomes" id="UP001147760">
    <property type="component" value="Unassembled WGS sequence"/>
</dbReference>
<dbReference type="InterPro" id="IPR009057">
    <property type="entry name" value="Homeodomain-like_sf"/>
</dbReference>
<keyword evidence="3" id="KW-0804">Transcription</keyword>
<dbReference type="PROSITE" id="PS50090">
    <property type="entry name" value="MYB_LIKE"/>
    <property type="match status" value="2"/>
</dbReference>
<dbReference type="InterPro" id="IPR001005">
    <property type="entry name" value="SANT/Myb"/>
</dbReference>
<dbReference type="SUPFAM" id="SSF46689">
    <property type="entry name" value="Homeodomain-like"/>
    <property type="match status" value="1"/>
</dbReference>
<dbReference type="Gene3D" id="1.10.10.60">
    <property type="entry name" value="Homeodomain-like"/>
    <property type="match status" value="2"/>
</dbReference>
<dbReference type="GO" id="GO:0000978">
    <property type="term" value="F:RNA polymerase II cis-regulatory region sequence-specific DNA binding"/>
    <property type="evidence" value="ECO:0007669"/>
    <property type="project" value="TreeGrafter"/>
</dbReference>
<sequence>MPRAARKWTQEEDNLLLREVNAQLREGKVSDWTVIANKITDRTNKDCRKRWHNALSREFNKGYWTKEEDQLLTQAVQTHGEICGKSCLPKVVAECAKRWKQCLDPQLDHSEWTEEEATVPALGGNCSFERKKVEGYPDRAFSVPIAQLHQESVMGNGRYTILTRRESRLKDGRTRKVRQNHDRPTTRETARVIDSSTDDGDDAMDEDEESCDEEEEANAEERGRLGPSNLWEGQRGPSSSSNSNSNPTLDDPDKNSACAGPDLSVWDKSPAELSGPSWDQMIASDFNGTLPDLSTLSADVLQGLGCNGLDDTKHGLYADLLYPSPTDMSGLFGPGDLEMAGLESHQQAIVPLQGTAMACANSQDNKVVLTIEGADHMTVEALMQIAFSSGSRFNLTRE</sequence>
<dbReference type="InterPro" id="IPR051575">
    <property type="entry name" value="Myb-like_DNA-bd"/>
</dbReference>
<dbReference type="InterPro" id="IPR017930">
    <property type="entry name" value="Myb_dom"/>
</dbReference>
<feature type="domain" description="HTH myb-type" evidence="7">
    <location>
        <begin position="1"/>
        <end position="59"/>
    </location>
</feature>
<evidence type="ECO:0000256" key="4">
    <source>
        <dbReference type="ARBA" id="ARBA00023242"/>
    </source>
</evidence>
<evidence type="ECO:0000256" key="5">
    <source>
        <dbReference type="SAM" id="MobiDB-lite"/>
    </source>
</evidence>
<evidence type="ECO:0000256" key="3">
    <source>
        <dbReference type="ARBA" id="ARBA00023163"/>
    </source>
</evidence>
<evidence type="ECO:0000256" key="2">
    <source>
        <dbReference type="ARBA" id="ARBA00023125"/>
    </source>
</evidence>
<feature type="domain" description="Myb-like" evidence="6">
    <location>
        <begin position="7"/>
        <end position="55"/>
    </location>
</feature>
<dbReference type="CDD" id="cd00167">
    <property type="entry name" value="SANT"/>
    <property type="match status" value="2"/>
</dbReference>
<organism evidence="8 9">
    <name type="scientific">Penicillium desertorum</name>
    <dbReference type="NCBI Taxonomy" id="1303715"/>
    <lineage>
        <taxon>Eukaryota</taxon>
        <taxon>Fungi</taxon>
        <taxon>Dikarya</taxon>
        <taxon>Ascomycota</taxon>
        <taxon>Pezizomycotina</taxon>
        <taxon>Eurotiomycetes</taxon>
        <taxon>Eurotiomycetidae</taxon>
        <taxon>Eurotiales</taxon>
        <taxon>Aspergillaceae</taxon>
        <taxon>Penicillium</taxon>
    </lineage>
</organism>
<proteinExistence type="predicted"/>
<feature type="domain" description="HTH myb-type" evidence="7">
    <location>
        <begin position="60"/>
        <end position="107"/>
    </location>
</feature>
<dbReference type="PROSITE" id="PS51294">
    <property type="entry name" value="HTH_MYB"/>
    <property type="match status" value="2"/>
</dbReference>
<dbReference type="GO" id="GO:0042796">
    <property type="term" value="P:snRNA transcription by RNA polymerase III"/>
    <property type="evidence" value="ECO:0007669"/>
    <property type="project" value="TreeGrafter"/>
</dbReference>